<keyword evidence="2" id="KW-0614">Plasmid</keyword>
<sequence>MKKMLNRVPEITLVFWIIKVLATTVGETAADYLSVTLNLGLSATSYIMSGILLIVLLNQFRLKRYIPLSYWIVVVLMSITGTLITDRLVDELKVSLMTTTVIFSVSLLVVFALWYSNEKTLAMHSINTAKRELFYWVAILFTFALGTATGDLLAEALKLGYTQSALIFGASIAVITVSYYYFRMNAVLAFWLAYILTRPLGASIGDLLSQPASNGGFGLGTVGTSMLFLSIITSLVIYLSLKQKKSVSLPINSQH</sequence>
<feature type="transmembrane region" description="Helical" evidence="1">
    <location>
        <begin position="134"/>
        <end position="154"/>
    </location>
</feature>
<feature type="transmembrane region" description="Helical" evidence="1">
    <location>
        <begin position="188"/>
        <end position="205"/>
    </location>
</feature>
<feature type="transmembrane region" description="Helical" evidence="1">
    <location>
        <begin position="32"/>
        <end position="56"/>
    </location>
</feature>
<keyword evidence="3" id="KW-1185">Reference proteome</keyword>
<feature type="transmembrane region" description="Helical" evidence="1">
    <location>
        <begin position="160"/>
        <end position="181"/>
    </location>
</feature>
<organism evidence="2 3">
    <name type="scientific">Brasilonema sennae CENA114</name>
    <dbReference type="NCBI Taxonomy" id="415709"/>
    <lineage>
        <taxon>Bacteria</taxon>
        <taxon>Bacillati</taxon>
        <taxon>Cyanobacteriota</taxon>
        <taxon>Cyanophyceae</taxon>
        <taxon>Nostocales</taxon>
        <taxon>Scytonemataceae</taxon>
        <taxon>Brasilonema</taxon>
        <taxon>Bromeliae group (in: Brasilonema)</taxon>
    </lineage>
</organism>
<feature type="transmembrane region" description="Helical" evidence="1">
    <location>
        <begin position="96"/>
        <end position="114"/>
    </location>
</feature>
<reference evidence="2 3" key="1">
    <citation type="submission" date="2018-06" db="EMBL/GenBank/DDBJ databases">
        <title>Comparative genomics of Brasilonema spp. strains.</title>
        <authorList>
            <person name="Alvarenga D.O."/>
            <person name="Fiore M.F."/>
            <person name="Varani A.M."/>
        </authorList>
    </citation>
    <scope>NUCLEOTIDE SEQUENCE [LARGE SCALE GENOMIC DNA]</scope>
    <source>
        <strain evidence="2 3">CENA114</strain>
        <plasmid evidence="3">pboct1</plasmid>
    </source>
</reference>
<name>A0A856MPG3_9CYAN</name>
<evidence type="ECO:0000313" key="2">
    <source>
        <dbReference type="EMBL" id="QDL12628.1"/>
    </source>
</evidence>
<proteinExistence type="predicted"/>
<evidence type="ECO:0000313" key="3">
    <source>
        <dbReference type="Proteomes" id="UP000503129"/>
    </source>
</evidence>
<geneLocation type="plasmid" evidence="3">
    <name>pboct1</name>
</geneLocation>
<dbReference type="Pfam" id="PF03988">
    <property type="entry name" value="DUF347"/>
    <property type="match status" value="4"/>
</dbReference>
<keyword evidence="1" id="KW-0812">Transmembrane</keyword>
<keyword evidence="1" id="KW-1133">Transmembrane helix</keyword>
<accession>A0A856MPG3</accession>
<gene>
    <name evidence="2" type="ORF">DP114_33270</name>
</gene>
<feature type="transmembrane region" description="Helical" evidence="1">
    <location>
        <begin position="68"/>
        <end position="84"/>
    </location>
</feature>
<dbReference type="EMBL" id="CP030119">
    <property type="protein sequence ID" value="QDL12628.1"/>
    <property type="molecule type" value="Genomic_DNA"/>
</dbReference>
<evidence type="ECO:0008006" key="4">
    <source>
        <dbReference type="Google" id="ProtNLM"/>
    </source>
</evidence>
<feature type="transmembrane region" description="Helical" evidence="1">
    <location>
        <begin position="217"/>
        <end position="241"/>
    </location>
</feature>
<dbReference type="AlphaFoldDB" id="A0A856MPG3"/>
<keyword evidence="1" id="KW-0472">Membrane</keyword>
<dbReference type="Proteomes" id="UP000503129">
    <property type="component" value="Plasmid pBOCT1"/>
</dbReference>
<dbReference type="KEGG" id="bsen:DP114_33270"/>
<dbReference type="RefSeq" id="WP_169263282.1">
    <property type="nucleotide sequence ID" value="NZ_CAWOXK010000002.1"/>
</dbReference>
<protein>
    <recommendedName>
        <fullName evidence="4">Membrane-anchored protein</fullName>
    </recommendedName>
</protein>
<dbReference type="InterPro" id="IPR007136">
    <property type="entry name" value="DUF347"/>
</dbReference>
<evidence type="ECO:0000256" key="1">
    <source>
        <dbReference type="SAM" id="Phobius"/>
    </source>
</evidence>